<proteinExistence type="predicted"/>
<gene>
    <name evidence="1" type="ORF">HYPSUDRAFT_36326</name>
</gene>
<sequence length="60" mass="6982">SHGSKRRWKLSASYTRPFMVFTPFHCAIDFHQSGVEYPHSWGSLRGIPRDPFTSHDLVHL</sequence>
<name>A0A0D2P6R8_HYPSF</name>
<keyword evidence="2" id="KW-1185">Reference proteome</keyword>
<feature type="non-terminal residue" evidence="1">
    <location>
        <position position="1"/>
    </location>
</feature>
<protein>
    <submittedName>
        <fullName evidence="1">Uncharacterized protein</fullName>
    </submittedName>
</protein>
<dbReference type="EMBL" id="KN817527">
    <property type="protein sequence ID" value="KJA26619.1"/>
    <property type="molecule type" value="Genomic_DNA"/>
</dbReference>
<dbReference type="Proteomes" id="UP000054270">
    <property type="component" value="Unassembled WGS sequence"/>
</dbReference>
<evidence type="ECO:0000313" key="1">
    <source>
        <dbReference type="EMBL" id="KJA26619.1"/>
    </source>
</evidence>
<accession>A0A0D2P6R8</accession>
<reference evidence="2" key="1">
    <citation type="submission" date="2014-04" db="EMBL/GenBank/DDBJ databases">
        <title>Evolutionary Origins and Diversification of the Mycorrhizal Mutualists.</title>
        <authorList>
            <consortium name="DOE Joint Genome Institute"/>
            <consortium name="Mycorrhizal Genomics Consortium"/>
            <person name="Kohler A."/>
            <person name="Kuo A."/>
            <person name="Nagy L.G."/>
            <person name="Floudas D."/>
            <person name="Copeland A."/>
            <person name="Barry K.W."/>
            <person name="Cichocki N."/>
            <person name="Veneault-Fourrey C."/>
            <person name="LaButti K."/>
            <person name="Lindquist E.A."/>
            <person name="Lipzen A."/>
            <person name="Lundell T."/>
            <person name="Morin E."/>
            <person name="Murat C."/>
            <person name="Riley R."/>
            <person name="Ohm R."/>
            <person name="Sun H."/>
            <person name="Tunlid A."/>
            <person name="Henrissat B."/>
            <person name="Grigoriev I.V."/>
            <person name="Hibbett D.S."/>
            <person name="Martin F."/>
        </authorList>
    </citation>
    <scope>NUCLEOTIDE SEQUENCE [LARGE SCALE GENOMIC DNA]</scope>
    <source>
        <strain evidence="2">FD-334 SS-4</strain>
    </source>
</reference>
<organism evidence="1 2">
    <name type="scientific">Hypholoma sublateritium (strain FD-334 SS-4)</name>
    <dbReference type="NCBI Taxonomy" id="945553"/>
    <lineage>
        <taxon>Eukaryota</taxon>
        <taxon>Fungi</taxon>
        <taxon>Dikarya</taxon>
        <taxon>Basidiomycota</taxon>
        <taxon>Agaricomycotina</taxon>
        <taxon>Agaricomycetes</taxon>
        <taxon>Agaricomycetidae</taxon>
        <taxon>Agaricales</taxon>
        <taxon>Agaricineae</taxon>
        <taxon>Strophariaceae</taxon>
        <taxon>Hypholoma</taxon>
    </lineage>
</organism>
<evidence type="ECO:0000313" key="2">
    <source>
        <dbReference type="Proteomes" id="UP000054270"/>
    </source>
</evidence>
<dbReference type="AlphaFoldDB" id="A0A0D2P6R8"/>